<dbReference type="RefSeq" id="WP_108213353.1">
    <property type="nucleotide sequence ID" value="NZ_QBKI01000011.1"/>
</dbReference>
<sequence length="65" mass="7572">MTQLGLFDNDGYTHFHARTGHRMKVIRENELVATCYSEVPQVYKLVGKIRVSHTQICLKRNLIKI</sequence>
<evidence type="ECO:0000313" key="2">
    <source>
        <dbReference type="Proteomes" id="UP000244225"/>
    </source>
</evidence>
<dbReference type="Proteomes" id="UP000244225">
    <property type="component" value="Unassembled WGS sequence"/>
</dbReference>
<accession>A0A2T5YD03</accession>
<evidence type="ECO:0000313" key="1">
    <source>
        <dbReference type="EMBL" id="PTX14427.1"/>
    </source>
</evidence>
<reference evidence="1 2" key="1">
    <citation type="submission" date="2018-04" db="EMBL/GenBank/DDBJ databases">
        <title>Genomic Encyclopedia of Archaeal and Bacterial Type Strains, Phase II (KMG-II): from individual species to whole genera.</title>
        <authorList>
            <person name="Goeker M."/>
        </authorList>
    </citation>
    <scope>NUCLEOTIDE SEQUENCE [LARGE SCALE GENOMIC DNA]</scope>
    <source>
        <strain evidence="1 2">DSM 100162</strain>
    </source>
</reference>
<dbReference type="EMBL" id="QBKI01000011">
    <property type="protein sequence ID" value="PTX14427.1"/>
    <property type="molecule type" value="Genomic_DNA"/>
</dbReference>
<organism evidence="1 2">
    <name type="scientific">Pontibacter mucosus</name>
    <dbReference type="NCBI Taxonomy" id="1649266"/>
    <lineage>
        <taxon>Bacteria</taxon>
        <taxon>Pseudomonadati</taxon>
        <taxon>Bacteroidota</taxon>
        <taxon>Cytophagia</taxon>
        <taxon>Cytophagales</taxon>
        <taxon>Hymenobacteraceae</taxon>
        <taxon>Pontibacter</taxon>
    </lineage>
</organism>
<keyword evidence="2" id="KW-1185">Reference proteome</keyword>
<comment type="caution">
    <text evidence="1">The sequence shown here is derived from an EMBL/GenBank/DDBJ whole genome shotgun (WGS) entry which is preliminary data.</text>
</comment>
<protein>
    <submittedName>
        <fullName evidence="1">Uncharacterized protein</fullName>
    </submittedName>
</protein>
<gene>
    <name evidence="1" type="ORF">C8N40_11192</name>
</gene>
<proteinExistence type="predicted"/>
<dbReference type="AlphaFoldDB" id="A0A2T5YD03"/>
<name>A0A2T5YD03_9BACT</name>